<feature type="transmembrane region" description="Helical" evidence="8">
    <location>
        <begin position="383"/>
        <end position="406"/>
    </location>
</feature>
<evidence type="ECO:0000256" key="4">
    <source>
        <dbReference type="ARBA" id="ARBA00022475"/>
    </source>
</evidence>
<dbReference type="PANTHER" id="PTHR43124:SF3">
    <property type="entry name" value="CHLORAMPHENICOL EFFLUX PUMP RV0191"/>
    <property type="match status" value="1"/>
</dbReference>
<dbReference type="PROSITE" id="PS00216">
    <property type="entry name" value="SUGAR_TRANSPORT_1"/>
    <property type="match status" value="1"/>
</dbReference>
<keyword evidence="4" id="KW-1003">Cell membrane</keyword>
<keyword evidence="7 8" id="KW-0472">Membrane</keyword>
<dbReference type="Pfam" id="PF07690">
    <property type="entry name" value="MFS_1"/>
    <property type="match status" value="1"/>
</dbReference>
<evidence type="ECO:0000259" key="9">
    <source>
        <dbReference type="PROSITE" id="PS50850"/>
    </source>
</evidence>
<evidence type="ECO:0000256" key="7">
    <source>
        <dbReference type="ARBA" id="ARBA00023136"/>
    </source>
</evidence>
<reference evidence="10 11" key="1">
    <citation type="submission" date="2014-05" db="EMBL/GenBank/DDBJ databases">
        <title>Whole genome shotgun sequence of Rhizobium rhizogenes NBRC 13257.</title>
        <authorList>
            <person name="Katano-Makiyama Y."/>
            <person name="Hosoyama A."/>
            <person name="Hashimoto M."/>
            <person name="Hosoyama Y."/>
            <person name="Noguchi M."/>
            <person name="Tsuchikane K."/>
            <person name="Kimura A."/>
            <person name="Ohji S."/>
            <person name="Ichikawa N."/>
            <person name="Yamazoe A."/>
            <person name="Fujita N."/>
        </authorList>
    </citation>
    <scope>NUCLEOTIDE SEQUENCE [LARGE SCALE GENOMIC DNA]</scope>
    <source>
        <strain evidence="10 11">NBRC 13257</strain>
    </source>
</reference>
<dbReference type="PRINTS" id="PR01035">
    <property type="entry name" value="TCRTETA"/>
</dbReference>
<evidence type="ECO:0000256" key="2">
    <source>
        <dbReference type="ARBA" id="ARBA00004651"/>
    </source>
</evidence>
<proteinExistence type="inferred from homology"/>
<dbReference type="Proteomes" id="UP000026941">
    <property type="component" value="Unassembled WGS sequence"/>
</dbReference>
<protein>
    <submittedName>
        <fullName evidence="10">Major facilitator superfamily transporter</fullName>
    </submittedName>
</protein>
<feature type="transmembrane region" description="Helical" evidence="8">
    <location>
        <begin position="92"/>
        <end position="111"/>
    </location>
</feature>
<name>A0AA87Q1K5_RHIRH</name>
<dbReference type="InterPro" id="IPR001958">
    <property type="entry name" value="Tet-R_TetA/multi-R_MdtG-like"/>
</dbReference>
<dbReference type="InterPro" id="IPR036259">
    <property type="entry name" value="MFS_trans_sf"/>
</dbReference>
<feature type="transmembrane region" description="Helical" evidence="8">
    <location>
        <begin position="149"/>
        <end position="168"/>
    </location>
</feature>
<evidence type="ECO:0000256" key="8">
    <source>
        <dbReference type="SAM" id="Phobius"/>
    </source>
</evidence>
<dbReference type="InterPro" id="IPR020846">
    <property type="entry name" value="MFS_dom"/>
</dbReference>
<dbReference type="PROSITE" id="PS50850">
    <property type="entry name" value="MFS"/>
    <property type="match status" value="1"/>
</dbReference>
<evidence type="ECO:0000256" key="3">
    <source>
        <dbReference type="ARBA" id="ARBA00007520"/>
    </source>
</evidence>
<comment type="similarity">
    <text evidence="3">Belongs to the major facilitator superfamily. TCR/Tet family.</text>
</comment>
<keyword evidence="6 8" id="KW-1133">Transmembrane helix</keyword>
<feature type="domain" description="Major facilitator superfamily (MFS) profile" evidence="9">
    <location>
        <begin position="26"/>
        <end position="412"/>
    </location>
</feature>
<feature type="transmembrane region" description="Helical" evidence="8">
    <location>
        <begin position="21"/>
        <end position="39"/>
    </location>
</feature>
<evidence type="ECO:0000256" key="6">
    <source>
        <dbReference type="ARBA" id="ARBA00022989"/>
    </source>
</evidence>
<evidence type="ECO:0000313" key="10">
    <source>
        <dbReference type="EMBL" id="GAJ93693.1"/>
    </source>
</evidence>
<comment type="caution">
    <text evidence="10">The sequence shown here is derived from an EMBL/GenBank/DDBJ whole genome shotgun (WGS) entry which is preliminary data.</text>
</comment>
<evidence type="ECO:0000313" key="11">
    <source>
        <dbReference type="Proteomes" id="UP000026941"/>
    </source>
</evidence>
<dbReference type="PANTHER" id="PTHR43124">
    <property type="entry name" value="PURINE EFFLUX PUMP PBUE"/>
    <property type="match status" value="1"/>
</dbReference>
<dbReference type="InterPro" id="IPR050189">
    <property type="entry name" value="MFS_Efflux_Transporters"/>
</dbReference>
<dbReference type="EMBL" id="BAYX01000006">
    <property type="protein sequence ID" value="GAJ93693.1"/>
    <property type="molecule type" value="Genomic_DNA"/>
</dbReference>
<feature type="transmembrane region" description="Helical" evidence="8">
    <location>
        <begin position="174"/>
        <end position="195"/>
    </location>
</feature>
<feature type="transmembrane region" description="Helical" evidence="8">
    <location>
        <begin position="117"/>
        <end position="137"/>
    </location>
</feature>
<comment type="subcellular location">
    <subcellularLocation>
        <location evidence="2">Cell membrane</location>
        <topology evidence="2">Multi-pass membrane protein</topology>
    </subcellularLocation>
</comment>
<dbReference type="AlphaFoldDB" id="A0AA87Q1K5"/>
<feature type="transmembrane region" description="Helical" evidence="8">
    <location>
        <begin position="262"/>
        <end position="280"/>
    </location>
</feature>
<organism evidence="10 11">
    <name type="scientific">Rhizobium rhizogenes NBRC 13257</name>
    <dbReference type="NCBI Taxonomy" id="1220581"/>
    <lineage>
        <taxon>Bacteria</taxon>
        <taxon>Pseudomonadati</taxon>
        <taxon>Pseudomonadota</taxon>
        <taxon>Alphaproteobacteria</taxon>
        <taxon>Hyphomicrobiales</taxon>
        <taxon>Rhizobiaceae</taxon>
        <taxon>Rhizobium/Agrobacterium group</taxon>
        <taxon>Rhizobium</taxon>
    </lineage>
</organism>
<dbReference type="CDD" id="cd17320">
    <property type="entry name" value="MFS_MdfA_MDR_like"/>
    <property type="match status" value="1"/>
</dbReference>
<evidence type="ECO:0000256" key="5">
    <source>
        <dbReference type="ARBA" id="ARBA00022692"/>
    </source>
</evidence>
<dbReference type="Gene3D" id="1.20.1720.10">
    <property type="entry name" value="Multidrug resistance protein D"/>
    <property type="match status" value="1"/>
</dbReference>
<accession>A0AA87Q1K5</accession>
<feature type="transmembrane region" description="Helical" evidence="8">
    <location>
        <begin position="226"/>
        <end position="250"/>
    </location>
</feature>
<dbReference type="GO" id="GO:0005886">
    <property type="term" value="C:plasma membrane"/>
    <property type="evidence" value="ECO:0007669"/>
    <property type="project" value="UniProtKB-SubCell"/>
</dbReference>
<feature type="transmembrane region" description="Helical" evidence="8">
    <location>
        <begin position="350"/>
        <end position="377"/>
    </location>
</feature>
<sequence length="417" mass="43130">MTDNNPIRTPRTRATENTATAVAAPRLTTLIFLSALSVLPVNMILPSLPKIAGGFHADYALVNLSVAGYTIVTALIEIVAGAMSDRYGRRPVALTAVSIFIAASMGCALATNIGTFLVFRAMQASIGACFSVALVVVKETSGERGTASRIGYVSMGWAIAPMVGPMFGGLLDELFGWRAIFVVLAILGVAVLALSMRELRETSTRASRPKANYLASYAQLLSSARFWAYTLCMACSMGTLYIFLGGAPLAFSQSLGGSSATLGFYMGMVPAGFILGSYLAGRYASRNALSTVLIVARLFTCVGLLAGLVLSMSGAANVLAFFGPCMFIGIGNGLTMPAGNTGVLSVRPDLAGTAAGLSAAMRLAGGALIGSMAGLFLARSGTIHALFVMMLVSASLALLAAAYAAFVDRRISSPDSV</sequence>
<comment type="function">
    <text evidence="1">Resistance to tetracycline by an active tetracycline efflux. This is an energy-dependent process that decreases the accumulation of the antibiotic in whole cells. This protein functions as a metal-tetracycline/H(+) antiporter.</text>
</comment>
<dbReference type="SUPFAM" id="SSF103473">
    <property type="entry name" value="MFS general substrate transporter"/>
    <property type="match status" value="1"/>
</dbReference>
<evidence type="ECO:0000256" key="1">
    <source>
        <dbReference type="ARBA" id="ARBA00003279"/>
    </source>
</evidence>
<keyword evidence="5 8" id="KW-0812">Transmembrane</keyword>
<gene>
    <name evidence="10" type="ORF">RRH01S_06_03140</name>
</gene>
<dbReference type="InterPro" id="IPR005829">
    <property type="entry name" value="Sugar_transporter_CS"/>
</dbReference>
<dbReference type="GO" id="GO:0022857">
    <property type="term" value="F:transmembrane transporter activity"/>
    <property type="evidence" value="ECO:0007669"/>
    <property type="project" value="InterPro"/>
</dbReference>
<dbReference type="RefSeq" id="WP_042472821.1">
    <property type="nucleotide sequence ID" value="NZ_BAYX01000006.1"/>
</dbReference>
<feature type="transmembrane region" description="Helical" evidence="8">
    <location>
        <begin position="292"/>
        <end position="312"/>
    </location>
</feature>
<feature type="transmembrane region" description="Helical" evidence="8">
    <location>
        <begin position="59"/>
        <end position="80"/>
    </location>
</feature>
<dbReference type="InterPro" id="IPR011701">
    <property type="entry name" value="MFS"/>
</dbReference>